<dbReference type="AlphaFoldDB" id="A8ZLM0"/>
<evidence type="ECO:0000313" key="3">
    <source>
        <dbReference type="Proteomes" id="UP000000268"/>
    </source>
</evidence>
<feature type="transmembrane region" description="Helical" evidence="1">
    <location>
        <begin position="132"/>
        <end position="153"/>
    </location>
</feature>
<dbReference type="HOGENOM" id="CLU_1665604_0_0_3"/>
<name>A8ZLM0_ACAM1</name>
<keyword evidence="1" id="KW-0812">Transmembrane</keyword>
<protein>
    <submittedName>
        <fullName evidence="2">Uncharacterized protein</fullName>
    </submittedName>
</protein>
<keyword evidence="2" id="KW-0614">Plasmid</keyword>
<sequence>MKFLRFRLKQRISFLVKKFKKEFIINPILKFKKEFSENPFEAVKKLIINNSKKYLYQFYFVLLIVFICSHGFDIKSLPLIRTVVNYASMNSNQLLFTWISYIILILYAFLIQNTTSTLKNSLQSKNLRKKTLKRLFIGFIAFLTFSGLESLIWRMLEF</sequence>
<keyword evidence="3" id="KW-1185">Reference proteome</keyword>
<evidence type="ECO:0000313" key="2">
    <source>
        <dbReference type="EMBL" id="ABW32047.1"/>
    </source>
</evidence>
<dbReference type="KEGG" id="amr:AM1_B0328"/>
<proteinExistence type="predicted"/>
<feature type="transmembrane region" description="Helical" evidence="1">
    <location>
        <begin position="54"/>
        <end position="72"/>
    </location>
</feature>
<dbReference type="EMBL" id="CP000839">
    <property type="protein sequence ID" value="ABW32047.1"/>
    <property type="molecule type" value="Genomic_DNA"/>
</dbReference>
<reference evidence="2 3" key="1">
    <citation type="journal article" date="2008" name="Proc. Natl. Acad. Sci. U.S.A.">
        <title>Niche adaptation and genome expansion in the chlorophyll d-producing cyanobacterium Acaryochloris marina.</title>
        <authorList>
            <person name="Swingley W.D."/>
            <person name="Chen M."/>
            <person name="Cheung P.C."/>
            <person name="Conrad A.L."/>
            <person name="Dejesa L.C."/>
            <person name="Hao J."/>
            <person name="Honchak B.M."/>
            <person name="Karbach L.E."/>
            <person name="Kurdoglu A."/>
            <person name="Lahiri S."/>
            <person name="Mastrian S.D."/>
            <person name="Miyashita H."/>
            <person name="Page L."/>
            <person name="Ramakrishna P."/>
            <person name="Satoh S."/>
            <person name="Sattley W.M."/>
            <person name="Shimada Y."/>
            <person name="Taylor H.L."/>
            <person name="Tomo T."/>
            <person name="Tsuchiya T."/>
            <person name="Wang Z.T."/>
            <person name="Raymond J."/>
            <person name="Mimuro M."/>
            <person name="Blankenship R.E."/>
            <person name="Touchman J.W."/>
        </authorList>
    </citation>
    <scope>NUCLEOTIDE SEQUENCE [LARGE SCALE GENOMIC DNA]</scope>
    <source>
        <strain evidence="3">MBIC 11017</strain>
        <plasmid evidence="3">Plasmid pREB2</plasmid>
    </source>
</reference>
<dbReference type="Proteomes" id="UP000000268">
    <property type="component" value="Plasmid pREB2"/>
</dbReference>
<keyword evidence="1" id="KW-0472">Membrane</keyword>
<geneLocation type="plasmid" evidence="2 3">
    <name>pREB2</name>
</geneLocation>
<keyword evidence="1" id="KW-1133">Transmembrane helix</keyword>
<organism evidence="2 3">
    <name type="scientific">Acaryochloris marina (strain MBIC 11017)</name>
    <dbReference type="NCBI Taxonomy" id="329726"/>
    <lineage>
        <taxon>Bacteria</taxon>
        <taxon>Bacillati</taxon>
        <taxon>Cyanobacteriota</taxon>
        <taxon>Cyanophyceae</taxon>
        <taxon>Acaryochloridales</taxon>
        <taxon>Acaryochloridaceae</taxon>
        <taxon>Acaryochloris</taxon>
    </lineage>
</organism>
<evidence type="ECO:0000256" key="1">
    <source>
        <dbReference type="SAM" id="Phobius"/>
    </source>
</evidence>
<accession>A8ZLM0</accession>
<gene>
    <name evidence="2" type="ordered locus">AM1_B0328</name>
</gene>
<feature type="transmembrane region" description="Helical" evidence="1">
    <location>
        <begin position="92"/>
        <end position="111"/>
    </location>
</feature>